<protein>
    <submittedName>
        <fullName evidence="2">Uncharacterized protein</fullName>
    </submittedName>
</protein>
<accession>B8G8Z2</accession>
<evidence type="ECO:0000256" key="1">
    <source>
        <dbReference type="SAM" id="Phobius"/>
    </source>
</evidence>
<feature type="transmembrane region" description="Helical" evidence="1">
    <location>
        <begin position="115"/>
        <end position="135"/>
    </location>
</feature>
<organism evidence="2 3">
    <name type="scientific">Chloroflexus aggregans (strain MD-66 / DSM 9485)</name>
    <dbReference type="NCBI Taxonomy" id="326427"/>
    <lineage>
        <taxon>Bacteria</taxon>
        <taxon>Bacillati</taxon>
        <taxon>Chloroflexota</taxon>
        <taxon>Chloroflexia</taxon>
        <taxon>Chloroflexales</taxon>
        <taxon>Chloroflexineae</taxon>
        <taxon>Chloroflexaceae</taxon>
        <taxon>Chloroflexus</taxon>
    </lineage>
</organism>
<keyword evidence="1" id="KW-1133">Transmembrane helix</keyword>
<name>B8G8Z2_CHLAD</name>
<dbReference type="Proteomes" id="UP000002508">
    <property type="component" value="Chromosome"/>
</dbReference>
<dbReference type="HOGENOM" id="CLU_138390_0_0_0"/>
<dbReference type="AlphaFoldDB" id="B8G8Z2"/>
<dbReference type="EMBL" id="CP001337">
    <property type="protein sequence ID" value="ACL26267.1"/>
    <property type="molecule type" value="Genomic_DNA"/>
</dbReference>
<evidence type="ECO:0000313" key="2">
    <source>
        <dbReference type="EMBL" id="ACL26267.1"/>
    </source>
</evidence>
<proteinExistence type="predicted"/>
<sequence length="162" mass="18308">MCHREGRRCKCSRTNERRANCVIVKRSLLCVSQIWCILLVMFVHSISNTAPLRLSRSVILWILAFLIGPWPALSCIIHCHYLPHTDSAGVEFFLCDAPHTAAQHDLPPPPVRYDLWPLGLMIVIGGLVVIQRFIATRPVMRSSAILTPDPPPPRRMHFQPAS</sequence>
<feature type="transmembrane region" description="Helical" evidence="1">
    <location>
        <begin position="58"/>
        <end position="83"/>
    </location>
</feature>
<keyword evidence="1" id="KW-0812">Transmembrane</keyword>
<reference evidence="2" key="1">
    <citation type="submission" date="2008-12" db="EMBL/GenBank/DDBJ databases">
        <title>Complete sequence of Chloroflexus aggregans DSM 9485.</title>
        <authorList>
            <consortium name="US DOE Joint Genome Institute"/>
            <person name="Lucas S."/>
            <person name="Copeland A."/>
            <person name="Lapidus A."/>
            <person name="Glavina del Rio T."/>
            <person name="Dalin E."/>
            <person name="Tice H."/>
            <person name="Pitluck S."/>
            <person name="Foster B."/>
            <person name="Larimer F."/>
            <person name="Land M."/>
            <person name="Hauser L."/>
            <person name="Kyrpides N."/>
            <person name="Mikhailova N."/>
            <person name="Bryant D."/>
            <person name="Richardson P."/>
        </authorList>
    </citation>
    <scope>NUCLEOTIDE SEQUENCE</scope>
    <source>
        <strain evidence="2">DSM 9485</strain>
    </source>
</reference>
<feature type="transmembrane region" description="Helical" evidence="1">
    <location>
        <begin position="26"/>
        <end position="46"/>
    </location>
</feature>
<gene>
    <name evidence="2" type="ordered locus">Cagg_3425</name>
</gene>
<keyword evidence="1" id="KW-0472">Membrane</keyword>
<dbReference type="KEGG" id="cag:Cagg_3425"/>
<keyword evidence="3" id="KW-1185">Reference proteome</keyword>
<evidence type="ECO:0000313" key="3">
    <source>
        <dbReference type="Proteomes" id="UP000002508"/>
    </source>
</evidence>